<reference evidence="1 2" key="1">
    <citation type="journal article" date="2018" name="Front. Plant Sci.">
        <title>Red Clover (Trifolium pratense) and Zigzag Clover (T. medium) - A Picture of Genomic Similarities and Differences.</title>
        <authorList>
            <person name="Dluhosova J."/>
            <person name="Istvanek J."/>
            <person name="Nedelnik J."/>
            <person name="Repkova J."/>
        </authorList>
    </citation>
    <scope>NUCLEOTIDE SEQUENCE [LARGE SCALE GENOMIC DNA]</scope>
    <source>
        <strain evidence="2">cv. 10/8</strain>
        <tissue evidence="1">Leaf</tissue>
    </source>
</reference>
<dbReference type="AlphaFoldDB" id="A0A392RZV2"/>
<comment type="caution">
    <text evidence="1">The sequence shown here is derived from an EMBL/GenBank/DDBJ whole genome shotgun (WGS) entry which is preliminary data.</text>
</comment>
<dbReference type="EMBL" id="LXQA010294962">
    <property type="protein sequence ID" value="MCI41677.1"/>
    <property type="molecule type" value="Genomic_DNA"/>
</dbReference>
<keyword evidence="2" id="KW-1185">Reference proteome</keyword>
<name>A0A392RZV2_9FABA</name>
<protein>
    <submittedName>
        <fullName evidence="1">Uncharacterized protein</fullName>
    </submittedName>
</protein>
<accession>A0A392RZV2</accession>
<sequence length="26" mass="2879">MINTEPPPRLEGKYAAMAICWFLGIG</sequence>
<evidence type="ECO:0000313" key="2">
    <source>
        <dbReference type="Proteomes" id="UP000265520"/>
    </source>
</evidence>
<organism evidence="1 2">
    <name type="scientific">Trifolium medium</name>
    <dbReference type="NCBI Taxonomy" id="97028"/>
    <lineage>
        <taxon>Eukaryota</taxon>
        <taxon>Viridiplantae</taxon>
        <taxon>Streptophyta</taxon>
        <taxon>Embryophyta</taxon>
        <taxon>Tracheophyta</taxon>
        <taxon>Spermatophyta</taxon>
        <taxon>Magnoliopsida</taxon>
        <taxon>eudicotyledons</taxon>
        <taxon>Gunneridae</taxon>
        <taxon>Pentapetalae</taxon>
        <taxon>rosids</taxon>
        <taxon>fabids</taxon>
        <taxon>Fabales</taxon>
        <taxon>Fabaceae</taxon>
        <taxon>Papilionoideae</taxon>
        <taxon>50 kb inversion clade</taxon>
        <taxon>NPAAA clade</taxon>
        <taxon>Hologalegina</taxon>
        <taxon>IRL clade</taxon>
        <taxon>Trifolieae</taxon>
        <taxon>Trifolium</taxon>
    </lineage>
</organism>
<proteinExistence type="predicted"/>
<dbReference type="Proteomes" id="UP000265520">
    <property type="component" value="Unassembled WGS sequence"/>
</dbReference>
<feature type="non-terminal residue" evidence="1">
    <location>
        <position position="26"/>
    </location>
</feature>
<evidence type="ECO:0000313" key="1">
    <source>
        <dbReference type="EMBL" id="MCI41677.1"/>
    </source>
</evidence>